<geneLocation type="mitochondrion" evidence="1"/>
<dbReference type="AlphaFoldDB" id="A0A650AFH0"/>
<organism evidence="1">
    <name type="scientific">Morchella importuna</name>
    <dbReference type="NCBI Taxonomy" id="1174673"/>
    <lineage>
        <taxon>Eukaryota</taxon>
        <taxon>Fungi</taxon>
        <taxon>Dikarya</taxon>
        <taxon>Ascomycota</taxon>
        <taxon>Pezizomycotina</taxon>
        <taxon>Pezizomycetes</taxon>
        <taxon>Pezizales</taxon>
        <taxon>Morchellaceae</taxon>
        <taxon>Morchella</taxon>
    </lineage>
</organism>
<proteinExistence type="predicted"/>
<keyword evidence="1" id="KW-0496">Mitochondrion</keyword>
<dbReference type="EMBL" id="MK527108">
    <property type="protein sequence ID" value="QGN66782.1"/>
    <property type="molecule type" value="Genomic_DNA"/>
</dbReference>
<dbReference type="RefSeq" id="YP_009722380.1">
    <property type="nucleotide sequence ID" value="NC_045397.1"/>
</dbReference>
<name>A0A650AFH0_9PEZI</name>
<dbReference type="GeneID" id="42906105"/>
<evidence type="ECO:0000313" key="1">
    <source>
        <dbReference type="EMBL" id="QGN66782.1"/>
    </source>
</evidence>
<accession>A0A650AFH0</accession>
<sequence>MVSDLDPRSPISISIISSDVTLPLVINRAGYQVSLITLVTRALGLPRSLALIHKLKLPTLYSCYCILPLFVYSWVPKACSTSFKSVPHLGAKQGDAALSLEEREGRSKDVPAYSEKKVVYYYTTRPCLSINNLVMYLILYVKYNIQ</sequence>
<protein>
    <submittedName>
        <fullName evidence="1">Uncharacterized protein</fullName>
    </submittedName>
</protein>
<gene>
    <name evidence="1" type="primary">orf146</name>
</gene>
<reference evidence="1" key="1">
    <citation type="submission" date="2019-02" db="EMBL/GenBank/DDBJ databases">
        <title>The largest mitochondrial genome of Morchella importuna (272.2 kb) among fungi reservoir of numerous mitochondrial ORFs, repeatitive sequences and nuclear genome horizontal transfer.</title>
        <authorList>
            <person name="Liu W."/>
            <person name="Bian Y."/>
        </authorList>
    </citation>
    <scope>NUCLEOTIDE SEQUENCE</scope>
</reference>